<reference evidence="2 3" key="1">
    <citation type="submission" date="2019-03" db="EMBL/GenBank/DDBJ databases">
        <title>Genomic Encyclopedia of Type Strains, Phase IV (KMG-IV): sequencing the most valuable type-strain genomes for metagenomic binning, comparative biology and taxonomic classification.</title>
        <authorList>
            <person name="Goeker M."/>
        </authorList>
    </citation>
    <scope>NUCLEOTIDE SEQUENCE [LARGE SCALE GENOMIC DNA]</scope>
    <source>
        <strain evidence="2 3">DSM 19605</strain>
    </source>
</reference>
<evidence type="ECO:0000313" key="2">
    <source>
        <dbReference type="EMBL" id="TDQ41775.1"/>
    </source>
</evidence>
<protein>
    <submittedName>
        <fullName evidence="2">Uncharacterized protein</fullName>
    </submittedName>
</protein>
<dbReference type="Proteomes" id="UP000295510">
    <property type="component" value="Unassembled WGS sequence"/>
</dbReference>
<organism evidence="2 3">
    <name type="scientific">Tepidicella xavieri</name>
    <dbReference type="NCBI Taxonomy" id="360241"/>
    <lineage>
        <taxon>Bacteria</taxon>
        <taxon>Pseudomonadati</taxon>
        <taxon>Pseudomonadota</taxon>
        <taxon>Betaproteobacteria</taxon>
        <taxon>Burkholderiales</taxon>
        <taxon>Tepidicella</taxon>
    </lineage>
</organism>
<name>A0A4R6UAP7_9BURK</name>
<keyword evidence="3" id="KW-1185">Reference proteome</keyword>
<gene>
    <name evidence="2" type="ORF">DFR43_11129</name>
</gene>
<dbReference type="AlphaFoldDB" id="A0A4R6UAP7"/>
<evidence type="ECO:0000313" key="3">
    <source>
        <dbReference type="Proteomes" id="UP000295510"/>
    </source>
</evidence>
<comment type="caution">
    <text evidence="2">The sequence shown here is derived from an EMBL/GenBank/DDBJ whole genome shotgun (WGS) entry which is preliminary data.</text>
</comment>
<dbReference type="OrthoDB" id="5296275at2"/>
<evidence type="ECO:0000256" key="1">
    <source>
        <dbReference type="SAM" id="Coils"/>
    </source>
</evidence>
<sequence length="131" mass="14384">MDENLVLARHLGRVQQRMTHAVGAMAARIEKLEQEVVRLRAQCVLARTAWAWGLPGWGGGGWPRRPSAPQRAGAKHAVSPWREAEQVVCQTGCVGHAHVWLQDDGSCRRHGTPCERVVKHELTVTANVSAA</sequence>
<feature type="coiled-coil region" evidence="1">
    <location>
        <begin position="22"/>
        <end position="49"/>
    </location>
</feature>
<proteinExistence type="predicted"/>
<dbReference type="EMBL" id="SNYL01000011">
    <property type="protein sequence ID" value="TDQ41775.1"/>
    <property type="molecule type" value="Genomic_DNA"/>
</dbReference>
<dbReference type="RefSeq" id="WP_133598141.1">
    <property type="nucleotide sequence ID" value="NZ_SNYL01000011.1"/>
</dbReference>
<keyword evidence="1" id="KW-0175">Coiled coil</keyword>
<accession>A0A4R6UAP7</accession>